<feature type="compositionally biased region" description="Basic and acidic residues" evidence="2">
    <location>
        <begin position="111"/>
        <end position="129"/>
    </location>
</feature>
<gene>
    <name evidence="4" type="ORF">TrRE_jg11014</name>
</gene>
<dbReference type="Pfam" id="PF13499">
    <property type="entry name" value="EF-hand_7"/>
    <property type="match status" value="1"/>
</dbReference>
<dbReference type="PROSITE" id="PS50222">
    <property type="entry name" value="EF_HAND_2"/>
    <property type="match status" value="1"/>
</dbReference>
<keyword evidence="5" id="KW-1185">Reference proteome</keyword>
<dbReference type="OrthoDB" id="26525at2759"/>
<dbReference type="PROSITE" id="PS00018">
    <property type="entry name" value="EF_HAND_1"/>
    <property type="match status" value="1"/>
</dbReference>
<evidence type="ECO:0000313" key="5">
    <source>
        <dbReference type="Proteomes" id="UP001165082"/>
    </source>
</evidence>
<accession>A0A9W7CIC0</accession>
<evidence type="ECO:0000259" key="3">
    <source>
        <dbReference type="PROSITE" id="PS50222"/>
    </source>
</evidence>
<dbReference type="SUPFAM" id="SSF47473">
    <property type="entry name" value="EF-hand"/>
    <property type="match status" value="1"/>
</dbReference>
<sequence>MVKTSNTRRVTHSQIATDLAKVPKNSKGGVLVSQEAFKVYDPHSTGFVDSEILRSIFENLGFGEISDEDLGILVETGDKDKDGRISLQDFRNMLAEGEKAAATASSTESAKAPKEAVPEDATGEDKAEGGGEGGGD</sequence>
<dbReference type="EMBL" id="BRXZ01000152">
    <property type="protein sequence ID" value="GMI06240.1"/>
    <property type="molecule type" value="Genomic_DNA"/>
</dbReference>
<keyword evidence="1" id="KW-0106">Calcium</keyword>
<organism evidence="4 5">
    <name type="scientific">Triparma retinervis</name>
    <dbReference type="NCBI Taxonomy" id="2557542"/>
    <lineage>
        <taxon>Eukaryota</taxon>
        <taxon>Sar</taxon>
        <taxon>Stramenopiles</taxon>
        <taxon>Ochrophyta</taxon>
        <taxon>Bolidophyceae</taxon>
        <taxon>Parmales</taxon>
        <taxon>Triparmaceae</taxon>
        <taxon>Triparma</taxon>
    </lineage>
</organism>
<dbReference type="GO" id="GO:0005509">
    <property type="term" value="F:calcium ion binding"/>
    <property type="evidence" value="ECO:0007669"/>
    <property type="project" value="InterPro"/>
</dbReference>
<comment type="caution">
    <text evidence="4">The sequence shown here is derived from an EMBL/GenBank/DDBJ whole genome shotgun (WGS) entry which is preliminary data.</text>
</comment>
<dbReference type="CDD" id="cd00051">
    <property type="entry name" value="EFh"/>
    <property type="match status" value="1"/>
</dbReference>
<name>A0A9W7CIC0_9STRA</name>
<dbReference type="Proteomes" id="UP001165082">
    <property type="component" value="Unassembled WGS sequence"/>
</dbReference>
<feature type="compositionally biased region" description="Low complexity" evidence="2">
    <location>
        <begin position="100"/>
        <end position="110"/>
    </location>
</feature>
<reference evidence="4" key="1">
    <citation type="submission" date="2022-07" db="EMBL/GenBank/DDBJ databases">
        <title>Genome analysis of Parmales, a sister group of diatoms, reveals the evolutionary specialization of diatoms from phago-mixotrophs to photoautotrophs.</title>
        <authorList>
            <person name="Ban H."/>
            <person name="Sato S."/>
            <person name="Yoshikawa S."/>
            <person name="Kazumasa Y."/>
            <person name="Nakamura Y."/>
            <person name="Ichinomiya M."/>
            <person name="Saitoh K."/>
            <person name="Sato N."/>
            <person name="Blanc-Mathieu R."/>
            <person name="Endo H."/>
            <person name="Kuwata A."/>
            <person name="Ogata H."/>
        </authorList>
    </citation>
    <scope>NUCLEOTIDE SEQUENCE</scope>
</reference>
<evidence type="ECO:0000256" key="1">
    <source>
        <dbReference type="ARBA" id="ARBA00022837"/>
    </source>
</evidence>
<proteinExistence type="predicted"/>
<feature type="domain" description="EF-hand" evidence="3">
    <location>
        <begin position="65"/>
        <end position="100"/>
    </location>
</feature>
<dbReference type="AlphaFoldDB" id="A0A9W7CIC0"/>
<protein>
    <recommendedName>
        <fullName evidence="3">EF-hand domain-containing protein</fullName>
    </recommendedName>
</protein>
<dbReference type="Gene3D" id="1.10.238.10">
    <property type="entry name" value="EF-hand"/>
    <property type="match status" value="1"/>
</dbReference>
<dbReference type="InterPro" id="IPR011992">
    <property type="entry name" value="EF-hand-dom_pair"/>
</dbReference>
<feature type="region of interest" description="Disordered" evidence="2">
    <location>
        <begin position="97"/>
        <end position="136"/>
    </location>
</feature>
<dbReference type="InterPro" id="IPR002048">
    <property type="entry name" value="EF_hand_dom"/>
</dbReference>
<evidence type="ECO:0000256" key="2">
    <source>
        <dbReference type="SAM" id="MobiDB-lite"/>
    </source>
</evidence>
<dbReference type="InterPro" id="IPR018247">
    <property type="entry name" value="EF_Hand_1_Ca_BS"/>
</dbReference>
<evidence type="ECO:0000313" key="4">
    <source>
        <dbReference type="EMBL" id="GMI06240.1"/>
    </source>
</evidence>